<sequence>MNCNDFVMEDEPPPYGSSYHQCVHDAGAKSLPAPLLFPDEYVHKHVVYITSSEIGIDEEDNKLGLPDATFFTAPTADHFETVLLKGRIPEDQLRNVQGFQDCGIVHLTLKDERSINDIGTLLAERLERPTMDFESASESQTPGDEQQQVLGPVDDMASQAVLEKGADRSIRSVALHVYKVEMHSKYAQGITQSGSLNDFSLLFGWEKLHPSYGQLYGSWDIDLATALEKGAYSAGRNLKVNVLGASQEQRDQYFSGQILNFRLVH</sequence>
<evidence type="ECO:0000313" key="1">
    <source>
        <dbReference type="Proteomes" id="UP000504637"/>
    </source>
</evidence>
<dbReference type="RefSeq" id="XP_033462019.1">
    <property type="nucleotide sequence ID" value="XM_033606957.1"/>
</dbReference>
<dbReference type="GeneID" id="54364757"/>
<proteinExistence type="predicted"/>
<organism evidence="2">
    <name type="scientific">Dissoconium aciculare CBS 342.82</name>
    <dbReference type="NCBI Taxonomy" id="1314786"/>
    <lineage>
        <taxon>Eukaryota</taxon>
        <taxon>Fungi</taxon>
        <taxon>Dikarya</taxon>
        <taxon>Ascomycota</taxon>
        <taxon>Pezizomycotina</taxon>
        <taxon>Dothideomycetes</taxon>
        <taxon>Dothideomycetidae</taxon>
        <taxon>Mycosphaerellales</taxon>
        <taxon>Dissoconiaceae</taxon>
        <taxon>Dissoconium</taxon>
    </lineage>
</organism>
<reference evidence="2" key="2">
    <citation type="submission" date="2020-04" db="EMBL/GenBank/DDBJ databases">
        <authorList>
            <consortium name="NCBI Genome Project"/>
        </authorList>
    </citation>
    <scope>NUCLEOTIDE SEQUENCE</scope>
    <source>
        <strain evidence="2">CBS 342.82</strain>
    </source>
</reference>
<dbReference type="Proteomes" id="UP000504637">
    <property type="component" value="Unplaced"/>
</dbReference>
<accession>A0A6J3MAU4</accession>
<evidence type="ECO:0000313" key="2">
    <source>
        <dbReference type="RefSeq" id="XP_033462019.1"/>
    </source>
</evidence>
<keyword evidence="1" id="KW-1185">Reference proteome</keyword>
<reference evidence="2" key="3">
    <citation type="submission" date="2025-08" db="UniProtKB">
        <authorList>
            <consortium name="RefSeq"/>
        </authorList>
    </citation>
    <scope>IDENTIFICATION</scope>
    <source>
        <strain evidence="2">CBS 342.82</strain>
    </source>
</reference>
<protein>
    <submittedName>
        <fullName evidence="2">Uncharacterized protein</fullName>
    </submittedName>
</protein>
<gene>
    <name evidence="2" type="ORF">K489DRAFT_399242</name>
</gene>
<name>A0A6J3MAU4_9PEZI</name>
<dbReference type="AlphaFoldDB" id="A0A6J3MAU4"/>
<reference evidence="2" key="1">
    <citation type="submission" date="2020-01" db="EMBL/GenBank/DDBJ databases">
        <authorList>
            <consortium name="DOE Joint Genome Institute"/>
            <person name="Haridas S."/>
            <person name="Albert R."/>
            <person name="Binder M."/>
            <person name="Bloem J."/>
            <person name="Labutti K."/>
            <person name="Salamov A."/>
            <person name="Andreopoulos B."/>
            <person name="Baker S.E."/>
            <person name="Barry K."/>
            <person name="Bills G."/>
            <person name="Bluhm B.H."/>
            <person name="Cannon C."/>
            <person name="Castanera R."/>
            <person name="Culley D.E."/>
            <person name="Daum C."/>
            <person name="Ezra D."/>
            <person name="Gonzalez J.B."/>
            <person name="Henrissat B."/>
            <person name="Kuo A."/>
            <person name="Liang C."/>
            <person name="Lipzen A."/>
            <person name="Lutzoni F."/>
            <person name="Magnuson J."/>
            <person name="Mondo S."/>
            <person name="Nolan M."/>
            <person name="Ohm R."/>
            <person name="Pangilinan J."/>
            <person name="Park H.-J."/>
            <person name="Ramirez L."/>
            <person name="Alfaro M."/>
            <person name="Sun H."/>
            <person name="Tritt A."/>
            <person name="Yoshinaga Y."/>
            <person name="Zwiers L.-H."/>
            <person name="Turgeon B.G."/>
            <person name="Goodwin S.B."/>
            <person name="Spatafora J.W."/>
            <person name="Crous P.W."/>
            <person name="Grigoriev I.V."/>
        </authorList>
    </citation>
    <scope>NUCLEOTIDE SEQUENCE</scope>
    <source>
        <strain evidence="2">CBS 342.82</strain>
    </source>
</reference>